<organism evidence="6 7">
    <name type="scientific">Neorhizobium phenanthreniclasticum</name>
    <dbReference type="NCBI Taxonomy" id="3157917"/>
    <lineage>
        <taxon>Bacteria</taxon>
        <taxon>Pseudomonadati</taxon>
        <taxon>Pseudomonadota</taxon>
        <taxon>Alphaproteobacteria</taxon>
        <taxon>Hyphomicrobiales</taxon>
        <taxon>Rhizobiaceae</taxon>
        <taxon>Rhizobium/Agrobacterium group</taxon>
        <taxon>Neorhizobium</taxon>
    </lineage>
</organism>
<comment type="caution">
    <text evidence="6">The sequence shown here is derived from an EMBL/GenBank/DDBJ whole genome shotgun (WGS) entry which is preliminary data.</text>
</comment>
<dbReference type="Pfam" id="PF00753">
    <property type="entry name" value="Lactamase_B"/>
    <property type="match status" value="1"/>
</dbReference>
<proteinExistence type="inferred from homology"/>
<dbReference type="PANTHER" id="PTHR42978:SF6">
    <property type="entry name" value="QUORUM-QUENCHING LACTONASE YTNP-RELATED"/>
    <property type="match status" value="1"/>
</dbReference>
<evidence type="ECO:0000256" key="1">
    <source>
        <dbReference type="ARBA" id="ARBA00007749"/>
    </source>
</evidence>
<gene>
    <name evidence="6" type="ORF">ABK249_13670</name>
</gene>
<evidence type="ECO:0000313" key="6">
    <source>
        <dbReference type="EMBL" id="MEQ1405987.1"/>
    </source>
</evidence>
<dbReference type="EMBL" id="JBEAAL010000008">
    <property type="protein sequence ID" value="MEQ1405987.1"/>
    <property type="molecule type" value="Genomic_DNA"/>
</dbReference>
<keyword evidence="3" id="KW-0378">Hydrolase</keyword>
<sequence length="315" mass="33972">MASLSVYEASGRSSRRGFLAGGLALAASAVLTRPAHAVGRVSMGDSEFITVSDGTLTLPMGFLFPDVPKDELQSFLVAQNMPTDALHPDCNVTLLRQKERLAIFDVGSGANFMPSAGTLIDNLAAADIDPGSVTDVVFTHAHPDHLWGVTDDLDELVFANARYHIGQAEWDFWSSPNALQTVSADRQTFVVGAQNRFAALKDRIAFLKPGQEILSGVEVIDTAGHTPGHLSFMVHGSGDQTLIAGDALSNTAISFRHPEWRTQSDHDPERGVAMRRQLLARLAGDKARIIGYHFDHEGIGRVEQREGAYAFVPGA</sequence>
<dbReference type="CDD" id="cd07720">
    <property type="entry name" value="OPHC2-like_MBL-fold"/>
    <property type="match status" value="1"/>
</dbReference>
<protein>
    <submittedName>
        <fullName evidence="6">MBL fold metallo-hydrolase</fullName>
    </submittedName>
</protein>
<name>A0ABV0M290_9HYPH</name>
<dbReference type="PANTHER" id="PTHR42978">
    <property type="entry name" value="QUORUM-QUENCHING LACTONASE YTNP-RELATED-RELATED"/>
    <property type="match status" value="1"/>
</dbReference>
<evidence type="ECO:0000256" key="2">
    <source>
        <dbReference type="ARBA" id="ARBA00022723"/>
    </source>
</evidence>
<feature type="domain" description="Metallo-beta-lactamase" evidence="5">
    <location>
        <begin position="89"/>
        <end position="293"/>
    </location>
</feature>
<dbReference type="Proteomes" id="UP001496627">
    <property type="component" value="Unassembled WGS sequence"/>
</dbReference>
<accession>A0ABV0M290</accession>
<dbReference type="Gene3D" id="3.60.15.10">
    <property type="entry name" value="Ribonuclease Z/Hydroxyacylglutathione hydrolase-like"/>
    <property type="match status" value="1"/>
</dbReference>
<evidence type="ECO:0000259" key="5">
    <source>
        <dbReference type="SMART" id="SM00849"/>
    </source>
</evidence>
<evidence type="ECO:0000313" key="7">
    <source>
        <dbReference type="Proteomes" id="UP001496627"/>
    </source>
</evidence>
<evidence type="ECO:0000256" key="4">
    <source>
        <dbReference type="ARBA" id="ARBA00022833"/>
    </source>
</evidence>
<dbReference type="RefSeq" id="WP_227704158.1">
    <property type="nucleotide sequence ID" value="NZ_JBEAAL010000008.1"/>
</dbReference>
<evidence type="ECO:0000256" key="3">
    <source>
        <dbReference type="ARBA" id="ARBA00022801"/>
    </source>
</evidence>
<dbReference type="SUPFAM" id="SSF56281">
    <property type="entry name" value="Metallo-hydrolase/oxidoreductase"/>
    <property type="match status" value="1"/>
</dbReference>
<reference evidence="6 7" key="1">
    <citation type="submission" date="2024-05" db="EMBL/GenBank/DDBJ databases">
        <title>Neorhizobium sp. Rsf11, a plant growth promoting and heavy metal resistant PAH-degrader.</title>
        <authorList>
            <person name="Golubev S.N."/>
            <person name="Muratova A.Y."/>
            <person name="Markelova M.I."/>
        </authorList>
    </citation>
    <scope>NUCLEOTIDE SEQUENCE [LARGE SCALE GENOMIC DNA]</scope>
    <source>
        <strain evidence="6 7">Rsf11</strain>
    </source>
</reference>
<dbReference type="PROSITE" id="PS51318">
    <property type="entry name" value="TAT"/>
    <property type="match status" value="1"/>
</dbReference>
<dbReference type="InterPro" id="IPR051013">
    <property type="entry name" value="MBL_superfamily_lactonases"/>
</dbReference>
<dbReference type="InterPro" id="IPR006311">
    <property type="entry name" value="TAT_signal"/>
</dbReference>
<dbReference type="InterPro" id="IPR036866">
    <property type="entry name" value="RibonucZ/Hydroxyglut_hydro"/>
</dbReference>
<keyword evidence="4" id="KW-0862">Zinc</keyword>
<keyword evidence="7" id="KW-1185">Reference proteome</keyword>
<comment type="similarity">
    <text evidence="1">Belongs to the metallo-beta-lactamase superfamily.</text>
</comment>
<keyword evidence="2" id="KW-0479">Metal-binding</keyword>
<dbReference type="SMART" id="SM00849">
    <property type="entry name" value="Lactamase_B"/>
    <property type="match status" value="1"/>
</dbReference>
<dbReference type="InterPro" id="IPR001279">
    <property type="entry name" value="Metallo-B-lactamas"/>
</dbReference>